<proteinExistence type="inferred from homology"/>
<protein>
    <submittedName>
        <fullName evidence="4">Lipase</fullName>
    </submittedName>
</protein>
<gene>
    <name evidence="4" type="ORF">A6048_05920</name>
</gene>
<dbReference type="KEGG" id="dpc:A6048_05920"/>
<dbReference type="FunFam" id="3.40.50.1820:FF:000089">
    <property type="entry name" value="Alpha/beta hydrolase"/>
    <property type="match status" value="1"/>
</dbReference>
<dbReference type="EMBL" id="CP015453">
    <property type="protein sequence ID" value="AWH95094.1"/>
    <property type="molecule type" value="Genomic_DNA"/>
</dbReference>
<sequence>MSGHRTFRPSIKDRLTKAAMTASGSLPGPLIQLAGGAPRRIDGQVLDPHFQAGVRVMSLLSEGEYEDIPLEQARQTVERSAYTVSGNRIELAVVKDLVLPLAGSDDTDDDRTGAETARADLPARLYSPVHGDEPLPMLVFFHGGGWVLGSIDSHDATCRYIARMGGLKVLSVDYRLAPEFLFPTAAEDALASFRYVRDNAESLGVDPTRIAVGGDSAGGNLAAVVCQQTRDAGEKTPDFQLLFVPATNMSARTRSFELFGEGFFLTGKNMDFYENTYLRSDADRLDPRASPLLAEDFSGLPPAHVATGGFDPLRDEGEAYARKLADAGVKVSLRRHSTMVHPFVNAVGATPLARAALSEAVGALRMGLAY</sequence>
<organism evidence="4 5">
    <name type="scientific">Dietzia psychralcaliphila</name>
    <dbReference type="NCBI Taxonomy" id="139021"/>
    <lineage>
        <taxon>Bacteria</taxon>
        <taxon>Bacillati</taxon>
        <taxon>Actinomycetota</taxon>
        <taxon>Actinomycetes</taxon>
        <taxon>Mycobacteriales</taxon>
        <taxon>Dietziaceae</taxon>
        <taxon>Dietzia</taxon>
    </lineage>
</organism>
<dbReference type="InterPro" id="IPR013094">
    <property type="entry name" value="AB_hydrolase_3"/>
</dbReference>
<evidence type="ECO:0000313" key="4">
    <source>
        <dbReference type="EMBL" id="AWH95094.1"/>
    </source>
</evidence>
<evidence type="ECO:0000259" key="3">
    <source>
        <dbReference type="Pfam" id="PF07859"/>
    </source>
</evidence>
<evidence type="ECO:0000313" key="5">
    <source>
        <dbReference type="Proteomes" id="UP000244903"/>
    </source>
</evidence>
<dbReference type="Proteomes" id="UP000244903">
    <property type="component" value="Chromosome"/>
</dbReference>
<evidence type="ECO:0000256" key="2">
    <source>
        <dbReference type="ARBA" id="ARBA00022801"/>
    </source>
</evidence>
<feature type="domain" description="Alpha/beta hydrolase fold-3" evidence="3">
    <location>
        <begin position="138"/>
        <end position="344"/>
    </location>
</feature>
<dbReference type="Pfam" id="PF07859">
    <property type="entry name" value="Abhydrolase_3"/>
    <property type="match status" value="1"/>
</dbReference>
<keyword evidence="5" id="KW-1185">Reference proteome</keyword>
<dbReference type="InterPro" id="IPR050300">
    <property type="entry name" value="GDXG_lipolytic_enzyme"/>
</dbReference>
<evidence type="ECO:0000256" key="1">
    <source>
        <dbReference type="ARBA" id="ARBA00010515"/>
    </source>
</evidence>
<dbReference type="Gene3D" id="3.40.50.1820">
    <property type="entry name" value="alpha/beta hydrolase"/>
    <property type="match status" value="1"/>
</dbReference>
<dbReference type="PROSITE" id="PS01173">
    <property type="entry name" value="LIPASE_GDXG_HIS"/>
    <property type="match status" value="1"/>
</dbReference>
<dbReference type="InterPro" id="IPR002168">
    <property type="entry name" value="Lipase_GDXG_HIS_AS"/>
</dbReference>
<name>A0AAD0JQB2_9ACTN</name>
<dbReference type="SUPFAM" id="SSF53474">
    <property type="entry name" value="alpha/beta-Hydrolases"/>
    <property type="match status" value="1"/>
</dbReference>
<dbReference type="PANTHER" id="PTHR48081:SF8">
    <property type="entry name" value="ALPHA_BETA HYDROLASE FOLD-3 DOMAIN-CONTAINING PROTEIN-RELATED"/>
    <property type="match status" value="1"/>
</dbReference>
<dbReference type="GO" id="GO:0016787">
    <property type="term" value="F:hydrolase activity"/>
    <property type="evidence" value="ECO:0007669"/>
    <property type="project" value="UniProtKB-KW"/>
</dbReference>
<comment type="similarity">
    <text evidence="1">Belongs to the 'GDXG' lipolytic enzyme family.</text>
</comment>
<dbReference type="InterPro" id="IPR029058">
    <property type="entry name" value="AB_hydrolase_fold"/>
</dbReference>
<keyword evidence="2" id="KW-0378">Hydrolase</keyword>
<dbReference type="PANTHER" id="PTHR48081">
    <property type="entry name" value="AB HYDROLASE SUPERFAMILY PROTEIN C4A8.06C"/>
    <property type="match status" value="1"/>
</dbReference>
<accession>A0AAD0JQB2</accession>
<reference evidence="4 5" key="1">
    <citation type="submission" date="2016-04" db="EMBL/GenBank/DDBJ databases">
        <title>Complete genome sequence of the haloalkaliphilic hydrocarbon-degrading bacterium Dietzia psychralcaliphila ILA-1T, isolated from a drain of a fish product-processing plant.</title>
        <authorList>
            <person name="Zhao J."/>
            <person name="Hu B."/>
            <person name="Geng S."/>
            <person name="Nie Y."/>
            <person name="Tang Y."/>
        </authorList>
    </citation>
    <scope>NUCLEOTIDE SEQUENCE [LARGE SCALE GENOMIC DNA]</scope>
    <source>
        <strain evidence="4 5">ILA-1</strain>
    </source>
</reference>
<dbReference type="AlphaFoldDB" id="A0AAD0JQB2"/>